<evidence type="ECO:0000256" key="1">
    <source>
        <dbReference type="ARBA" id="ARBA00023125"/>
    </source>
</evidence>
<dbReference type="PANTHER" id="PTHR30055">
    <property type="entry name" value="HTH-TYPE TRANSCRIPTIONAL REGULATOR RUTR"/>
    <property type="match status" value="1"/>
</dbReference>
<feature type="DNA-binding region" description="H-T-H motif" evidence="2">
    <location>
        <begin position="36"/>
        <end position="55"/>
    </location>
</feature>
<keyword evidence="5" id="KW-1185">Reference proteome</keyword>
<keyword evidence="1 2" id="KW-0238">DNA-binding</keyword>
<dbReference type="SUPFAM" id="SSF46689">
    <property type="entry name" value="Homeodomain-like"/>
    <property type="match status" value="1"/>
</dbReference>
<dbReference type="InterPro" id="IPR009057">
    <property type="entry name" value="Homeodomain-like_sf"/>
</dbReference>
<organism evidence="4 5">
    <name type="scientific">Amycolatopsis sacchari</name>
    <dbReference type="NCBI Taxonomy" id="115433"/>
    <lineage>
        <taxon>Bacteria</taxon>
        <taxon>Bacillati</taxon>
        <taxon>Actinomycetota</taxon>
        <taxon>Actinomycetes</taxon>
        <taxon>Pseudonocardiales</taxon>
        <taxon>Pseudonocardiaceae</taxon>
        <taxon>Amycolatopsis</taxon>
    </lineage>
</organism>
<dbReference type="Gene3D" id="1.10.357.10">
    <property type="entry name" value="Tetracycline Repressor, domain 2"/>
    <property type="match status" value="1"/>
</dbReference>
<dbReference type="Pfam" id="PF00440">
    <property type="entry name" value="TetR_N"/>
    <property type="match status" value="1"/>
</dbReference>
<protein>
    <submittedName>
        <fullName evidence="4">DNA-binding transcriptional regulator, AcrR family</fullName>
    </submittedName>
</protein>
<dbReference type="Proteomes" id="UP000199025">
    <property type="component" value="Unassembled WGS sequence"/>
</dbReference>
<dbReference type="PANTHER" id="PTHR30055:SF226">
    <property type="entry name" value="HTH-TYPE TRANSCRIPTIONAL REGULATOR PKSA"/>
    <property type="match status" value="1"/>
</dbReference>
<dbReference type="AlphaFoldDB" id="A0A1I3SIN1"/>
<dbReference type="InterPro" id="IPR001647">
    <property type="entry name" value="HTH_TetR"/>
</dbReference>
<dbReference type="PRINTS" id="PR00455">
    <property type="entry name" value="HTHTETR"/>
</dbReference>
<gene>
    <name evidence="4" type="ORF">SAMN05421835_106298</name>
</gene>
<dbReference type="GO" id="GO:0003700">
    <property type="term" value="F:DNA-binding transcription factor activity"/>
    <property type="evidence" value="ECO:0007669"/>
    <property type="project" value="TreeGrafter"/>
</dbReference>
<feature type="domain" description="HTH tetR-type" evidence="3">
    <location>
        <begin position="14"/>
        <end position="73"/>
    </location>
</feature>
<dbReference type="EMBL" id="FORP01000006">
    <property type="protein sequence ID" value="SFJ57326.1"/>
    <property type="molecule type" value="Genomic_DNA"/>
</dbReference>
<reference evidence="4 5" key="1">
    <citation type="submission" date="2016-10" db="EMBL/GenBank/DDBJ databases">
        <authorList>
            <person name="de Groot N.N."/>
        </authorList>
    </citation>
    <scope>NUCLEOTIDE SEQUENCE [LARGE SCALE GENOMIC DNA]</scope>
    <source>
        <strain evidence="4 5">DSM 44468</strain>
    </source>
</reference>
<name>A0A1I3SIN1_9PSEU</name>
<accession>A0A1I3SIN1</accession>
<dbReference type="GO" id="GO:0000976">
    <property type="term" value="F:transcription cis-regulatory region binding"/>
    <property type="evidence" value="ECO:0007669"/>
    <property type="project" value="TreeGrafter"/>
</dbReference>
<evidence type="ECO:0000313" key="5">
    <source>
        <dbReference type="Proteomes" id="UP000199025"/>
    </source>
</evidence>
<proteinExistence type="predicted"/>
<evidence type="ECO:0000313" key="4">
    <source>
        <dbReference type="EMBL" id="SFJ57326.1"/>
    </source>
</evidence>
<dbReference type="PROSITE" id="PS50977">
    <property type="entry name" value="HTH_TETR_2"/>
    <property type="match status" value="1"/>
</dbReference>
<evidence type="ECO:0000259" key="3">
    <source>
        <dbReference type="PROSITE" id="PS50977"/>
    </source>
</evidence>
<dbReference type="STRING" id="115433.SAMN05421835_106298"/>
<dbReference type="InterPro" id="IPR050109">
    <property type="entry name" value="HTH-type_TetR-like_transc_reg"/>
</dbReference>
<evidence type="ECO:0000256" key="2">
    <source>
        <dbReference type="PROSITE-ProRule" id="PRU00335"/>
    </source>
</evidence>
<sequence>MTEAKRRAPGMRPEERRKMIVQAVLPLIAEHGAAVTTAQIARAAGIGEGTIFRAFKDKDELVDACLQEALRPDGMLELIAEIPLDQPLAQRLAEAADVLSAHLERMGAISGALHGSGRHHRGRRGDRQESFARMREAIAELFEPERGQLRLPPEQLGRLFLSLLFIRARDEQHAVGVDELVDVFLHGAVTAK</sequence>